<keyword evidence="3" id="KW-0732">Signal</keyword>
<proteinExistence type="predicted"/>
<gene>
    <name evidence="9" type="ORF">A9F13_20g00242</name>
</gene>
<sequence>MKLSVYIPVSWILLAASTFAYSVEHFGLSLNSQKLYNAKSLPSEVIRVGIEKPKDALTFTIKLASSERPHQSILLFSDEKGLDYAVFPDYNAQKHSLAIQIAVSSLPTALVRQGKITASLVIASGDDVNENIHTKVAELTCSDELRETTKEKQAERFGVLPEIHHIFKQDESTVNAIVPLAFSAVAGVLTLVLFVVWSSIFGENNSNSSGGTYKTGFLVALVAVEHTFLRYYLGASIFTTISHVLLLVAPSVFLGSKALNVMAKSRAA</sequence>
<dbReference type="GO" id="GO:0008250">
    <property type="term" value="C:oligosaccharyltransferase complex"/>
    <property type="evidence" value="ECO:0007669"/>
    <property type="project" value="InterPro"/>
</dbReference>
<protein>
    <submittedName>
        <fullName evidence="9">Dolichyl-diphosphooligosaccharide-protein glycotransferase</fullName>
    </submittedName>
</protein>
<dbReference type="Pfam" id="PF25147">
    <property type="entry name" value="Ribophorin_II_C"/>
    <property type="match status" value="1"/>
</dbReference>
<keyword evidence="6 7" id="KW-0472">Membrane</keyword>
<dbReference type="GO" id="GO:0006487">
    <property type="term" value="P:protein N-linked glycosylation"/>
    <property type="evidence" value="ECO:0007669"/>
    <property type="project" value="TreeGrafter"/>
</dbReference>
<feature type="transmembrane region" description="Helical" evidence="7">
    <location>
        <begin position="235"/>
        <end position="256"/>
    </location>
</feature>
<comment type="caution">
    <text evidence="9">The sequence shown here is derived from an EMBL/GenBank/DDBJ whole genome shotgun (WGS) entry which is preliminary data.</text>
</comment>
<dbReference type="AlphaFoldDB" id="A0AA91PVT4"/>
<reference evidence="9 10" key="1">
    <citation type="submission" date="2017-04" db="EMBL/GenBank/DDBJ databases">
        <title>Draft genome of the yeast Clavispora lusitaniae type strain CBS 6936.</title>
        <authorList>
            <person name="Durrens P."/>
            <person name="Klopp C."/>
            <person name="Biteau N."/>
            <person name="Fitton-Ouhabi V."/>
            <person name="Dementhon K."/>
            <person name="Accoceberry I."/>
            <person name="Sherman D.J."/>
            <person name="Noel T."/>
        </authorList>
    </citation>
    <scope>NUCLEOTIDE SEQUENCE [LARGE SCALE GENOMIC DNA]</scope>
    <source>
        <strain evidence="9 10">CBS 6936</strain>
    </source>
</reference>
<evidence type="ECO:0000256" key="5">
    <source>
        <dbReference type="ARBA" id="ARBA00022989"/>
    </source>
</evidence>
<keyword evidence="2 7" id="KW-0812">Transmembrane</keyword>
<dbReference type="PANTHER" id="PTHR12640:SF0">
    <property type="entry name" value="DOLICHYL-DIPHOSPHOOLIGOSACCHARIDE--PROTEIN GLYCOSYLTRANSFERASE SUBUNIT 2"/>
    <property type="match status" value="1"/>
</dbReference>
<name>A0AA91PVT4_CLALS</name>
<dbReference type="PANTHER" id="PTHR12640">
    <property type="entry name" value="RIBOPHORIN II"/>
    <property type="match status" value="1"/>
</dbReference>
<dbReference type="InterPro" id="IPR008814">
    <property type="entry name" value="Swp1"/>
</dbReference>
<evidence type="ECO:0000256" key="7">
    <source>
        <dbReference type="SAM" id="Phobius"/>
    </source>
</evidence>
<keyword evidence="5 7" id="KW-1133">Transmembrane helix</keyword>
<dbReference type="InterPro" id="IPR056790">
    <property type="entry name" value="Ribophorin_II_C"/>
</dbReference>
<evidence type="ECO:0000313" key="9">
    <source>
        <dbReference type="EMBL" id="OVF06531.1"/>
    </source>
</evidence>
<organism evidence="9 10">
    <name type="scientific">Clavispora lusitaniae</name>
    <name type="common">Candida lusitaniae</name>
    <dbReference type="NCBI Taxonomy" id="36911"/>
    <lineage>
        <taxon>Eukaryota</taxon>
        <taxon>Fungi</taxon>
        <taxon>Dikarya</taxon>
        <taxon>Ascomycota</taxon>
        <taxon>Saccharomycotina</taxon>
        <taxon>Pichiomycetes</taxon>
        <taxon>Metschnikowiaceae</taxon>
        <taxon>Clavispora</taxon>
    </lineage>
</organism>
<evidence type="ECO:0000313" key="10">
    <source>
        <dbReference type="Proteomes" id="UP000195602"/>
    </source>
</evidence>
<evidence type="ECO:0000256" key="3">
    <source>
        <dbReference type="ARBA" id="ARBA00022729"/>
    </source>
</evidence>
<evidence type="ECO:0000256" key="6">
    <source>
        <dbReference type="ARBA" id="ARBA00023136"/>
    </source>
</evidence>
<accession>A0AA91PVT4</accession>
<comment type="subcellular location">
    <subcellularLocation>
        <location evidence="1">Endoplasmic reticulum membrane</location>
        <topology evidence="1">Multi-pass membrane protein</topology>
    </subcellularLocation>
</comment>
<dbReference type="Proteomes" id="UP000195602">
    <property type="component" value="Unassembled WGS sequence"/>
</dbReference>
<evidence type="ECO:0000256" key="1">
    <source>
        <dbReference type="ARBA" id="ARBA00004477"/>
    </source>
</evidence>
<evidence type="ECO:0000256" key="4">
    <source>
        <dbReference type="ARBA" id="ARBA00022824"/>
    </source>
</evidence>
<dbReference type="KEGG" id="clus:A9F13_20g00242"/>
<dbReference type="EMBL" id="LYUB02000020">
    <property type="protein sequence ID" value="OVF06531.1"/>
    <property type="molecule type" value="Genomic_DNA"/>
</dbReference>
<keyword evidence="4" id="KW-0256">Endoplasmic reticulum</keyword>
<feature type="transmembrane region" description="Helical" evidence="7">
    <location>
        <begin position="176"/>
        <end position="200"/>
    </location>
</feature>
<evidence type="ECO:0000259" key="8">
    <source>
        <dbReference type="Pfam" id="PF25147"/>
    </source>
</evidence>
<evidence type="ECO:0000256" key="2">
    <source>
        <dbReference type="ARBA" id="ARBA00022692"/>
    </source>
</evidence>
<feature type="domain" description="Ribophorin II C-terminal" evidence="8">
    <location>
        <begin position="167"/>
        <end position="266"/>
    </location>
</feature>
<dbReference type="OMA" id="SIVTHYV"/>